<dbReference type="GO" id="GO:0005886">
    <property type="term" value="C:plasma membrane"/>
    <property type="evidence" value="ECO:0007669"/>
    <property type="project" value="UniProtKB-SubCell"/>
</dbReference>
<organism evidence="8 9">
    <name type="scientific">Oceanobacillus oncorhynchi</name>
    <dbReference type="NCBI Taxonomy" id="545501"/>
    <lineage>
        <taxon>Bacteria</taxon>
        <taxon>Bacillati</taxon>
        <taxon>Bacillota</taxon>
        <taxon>Bacilli</taxon>
        <taxon>Bacillales</taxon>
        <taxon>Bacillaceae</taxon>
        <taxon>Oceanobacillus</taxon>
    </lineage>
</organism>
<proteinExistence type="predicted"/>
<evidence type="ECO:0000256" key="4">
    <source>
        <dbReference type="ARBA" id="ARBA00022989"/>
    </source>
</evidence>
<keyword evidence="2" id="KW-0813">Transport</keyword>
<name>A0A0A1MXY8_9BACI</name>
<keyword evidence="4 6" id="KW-1133">Transmembrane helix</keyword>
<dbReference type="InterPro" id="IPR020846">
    <property type="entry name" value="MFS_dom"/>
</dbReference>
<evidence type="ECO:0000313" key="8">
    <source>
        <dbReference type="EMBL" id="CEI83656.1"/>
    </source>
</evidence>
<evidence type="ECO:0000256" key="3">
    <source>
        <dbReference type="ARBA" id="ARBA00022692"/>
    </source>
</evidence>
<dbReference type="AlphaFoldDB" id="A0A0A1MXY8"/>
<feature type="transmembrane region" description="Helical" evidence="6">
    <location>
        <begin position="230"/>
        <end position="250"/>
    </location>
</feature>
<feature type="transmembrane region" description="Helical" evidence="6">
    <location>
        <begin position="82"/>
        <end position="101"/>
    </location>
</feature>
<dbReference type="EMBL" id="CDGG01000001">
    <property type="protein sequence ID" value="CEI83656.1"/>
    <property type="molecule type" value="Genomic_DNA"/>
</dbReference>
<dbReference type="CDD" id="cd17321">
    <property type="entry name" value="MFS_MMR_MDR_like"/>
    <property type="match status" value="1"/>
</dbReference>
<dbReference type="STRING" id="545501.BN997_03573"/>
<keyword evidence="9" id="KW-1185">Reference proteome</keyword>
<feature type="domain" description="Major facilitator superfamily (MFS) profile" evidence="7">
    <location>
        <begin position="16"/>
        <end position="473"/>
    </location>
</feature>
<dbReference type="InterPro" id="IPR036259">
    <property type="entry name" value="MFS_trans_sf"/>
</dbReference>
<gene>
    <name evidence="8" type="primary">stp_2</name>
    <name evidence="8" type="ORF">BN997_03573</name>
</gene>
<feature type="transmembrane region" description="Helical" evidence="6">
    <location>
        <begin position="203"/>
        <end position="224"/>
    </location>
</feature>
<keyword evidence="5 6" id="KW-0472">Membrane</keyword>
<dbReference type="Gene3D" id="1.20.1720.10">
    <property type="entry name" value="Multidrug resistance protein D"/>
    <property type="match status" value="1"/>
</dbReference>
<dbReference type="PANTHER" id="PTHR42718:SF39">
    <property type="entry name" value="ACTINORHODIN TRANSPORTER-RELATED"/>
    <property type="match status" value="1"/>
</dbReference>
<feature type="transmembrane region" description="Helical" evidence="6">
    <location>
        <begin position="50"/>
        <end position="70"/>
    </location>
</feature>
<dbReference type="InterPro" id="IPR011701">
    <property type="entry name" value="MFS"/>
</dbReference>
<feature type="transmembrane region" description="Helical" evidence="6">
    <location>
        <begin position="341"/>
        <end position="360"/>
    </location>
</feature>
<dbReference type="Proteomes" id="UP000040453">
    <property type="component" value="Unassembled WGS sequence"/>
</dbReference>
<evidence type="ECO:0000256" key="5">
    <source>
        <dbReference type="ARBA" id="ARBA00023136"/>
    </source>
</evidence>
<evidence type="ECO:0000256" key="6">
    <source>
        <dbReference type="SAM" id="Phobius"/>
    </source>
</evidence>
<accession>A0A0A1MXY8</accession>
<dbReference type="RefSeq" id="WP_042534024.1">
    <property type="nucleotide sequence ID" value="NZ_CDGG01000001.1"/>
</dbReference>
<feature type="transmembrane region" description="Helical" evidence="6">
    <location>
        <begin position="170"/>
        <end position="191"/>
    </location>
</feature>
<feature type="transmembrane region" description="Helical" evidence="6">
    <location>
        <begin position="12"/>
        <end position="38"/>
    </location>
</feature>
<evidence type="ECO:0000259" key="7">
    <source>
        <dbReference type="PROSITE" id="PS50850"/>
    </source>
</evidence>
<keyword evidence="3 6" id="KW-0812">Transmembrane</keyword>
<protein>
    <submittedName>
        <fullName evidence="8">Multidrug resistance protein stp</fullName>
    </submittedName>
</protein>
<feature type="transmembrane region" description="Helical" evidence="6">
    <location>
        <begin position="275"/>
        <end position="299"/>
    </location>
</feature>
<feature type="transmembrane region" description="Helical" evidence="6">
    <location>
        <begin position="366"/>
        <end position="394"/>
    </location>
</feature>
<feature type="transmembrane region" description="Helical" evidence="6">
    <location>
        <begin position="415"/>
        <end position="435"/>
    </location>
</feature>
<feature type="transmembrane region" description="Helical" evidence="6">
    <location>
        <begin position="441"/>
        <end position="466"/>
    </location>
</feature>
<dbReference type="SUPFAM" id="SSF103473">
    <property type="entry name" value="MFS general substrate transporter"/>
    <property type="match status" value="1"/>
</dbReference>
<evidence type="ECO:0000313" key="9">
    <source>
        <dbReference type="Proteomes" id="UP000040453"/>
    </source>
</evidence>
<dbReference type="PRINTS" id="PR01036">
    <property type="entry name" value="TCRTETB"/>
</dbReference>
<dbReference type="GO" id="GO:0022857">
    <property type="term" value="F:transmembrane transporter activity"/>
    <property type="evidence" value="ECO:0007669"/>
    <property type="project" value="InterPro"/>
</dbReference>
<evidence type="ECO:0000256" key="2">
    <source>
        <dbReference type="ARBA" id="ARBA00022448"/>
    </source>
</evidence>
<evidence type="ECO:0000256" key="1">
    <source>
        <dbReference type="ARBA" id="ARBA00004651"/>
    </source>
</evidence>
<feature type="transmembrane region" description="Helical" evidence="6">
    <location>
        <begin position="138"/>
        <end position="158"/>
    </location>
</feature>
<reference evidence="8 9" key="1">
    <citation type="submission" date="2014-11" db="EMBL/GenBank/DDBJ databases">
        <authorList>
            <person name="Urmite Genomes Urmite Genomes"/>
        </authorList>
    </citation>
    <scope>NUCLEOTIDE SEQUENCE [LARGE SCALE GENOMIC DNA]</scope>
    <source>
        <strain evidence="8 9">Oc5</strain>
    </source>
</reference>
<dbReference type="PROSITE" id="PS50850">
    <property type="entry name" value="MFS"/>
    <property type="match status" value="1"/>
</dbReference>
<sequence>MKERYPTLSQPATLLGLFILLLAGFMTILDLFIVNVAIPSIQGDLGASFSQIAFIVAGYELGFGVLLITGGRLGDRFGRRRLFIVGMFGFTITSALCGLAINPDMLIIARILQGLTAAMMQPQIYSSIRVNFSGRERGIAFSLLGMVLGLAAIAGQVLGGFIVEVDFGGLGWRMIFLINIPIGIFSILTARFIPESHAPERPLLDWGGVVIVSLGLILFLVPLIESQNHGWTIWSFLSLAAAAWILFGFWRHQERRRLAKRQPLVDTMLLRQSRFAMGGSLVLLIHSTSSVFFLCYALLVQTGLGLSPLSAGILFVPCSIGFTAASIAAPRLVERFGTMTIFWGAVFYTFSFAVLIWQVWTAGGDLVAVHLITALVFVGIGQGLVMTPLLNLVLGFVEESKAGMASGIISTLQQVGAAVGLAAVSIFFGSVVADADGGNSGLYASAFVNAMFYNLIASLVSAILLWKMAKERVEGS</sequence>
<comment type="subcellular location">
    <subcellularLocation>
        <location evidence="1">Cell membrane</location>
        <topology evidence="1">Multi-pass membrane protein</topology>
    </subcellularLocation>
</comment>
<dbReference type="PANTHER" id="PTHR42718">
    <property type="entry name" value="MAJOR FACILITATOR SUPERFAMILY MULTIDRUG TRANSPORTER MFSC"/>
    <property type="match status" value="1"/>
</dbReference>
<feature type="transmembrane region" description="Helical" evidence="6">
    <location>
        <begin position="311"/>
        <end position="329"/>
    </location>
</feature>
<dbReference type="Pfam" id="PF07690">
    <property type="entry name" value="MFS_1"/>
    <property type="match status" value="1"/>
</dbReference>
<dbReference type="Gene3D" id="1.20.1250.20">
    <property type="entry name" value="MFS general substrate transporter like domains"/>
    <property type="match status" value="1"/>
</dbReference>
<feature type="transmembrane region" description="Helical" evidence="6">
    <location>
        <begin position="107"/>
        <end position="126"/>
    </location>
</feature>